<dbReference type="EMBL" id="AODH01000031">
    <property type="protein sequence ID" value="EUJ39082.1"/>
    <property type="molecule type" value="Genomic_DNA"/>
</dbReference>
<evidence type="ECO:0000313" key="1">
    <source>
        <dbReference type="EMBL" id="EUJ39082.1"/>
    </source>
</evidence>
<dbReference type="STRING" id="1265861.BCAMP_08015"/>
<organism evidence="1 2">
    <name type="scientific">Brochothrix campestris FSL F6-1037</name>
    <dbReference type="NCBI Taxonomy" id="1265861"/>
    <lineage>
        <taxon>Bacteria</taxon>
        <taxon>Bacillati</taxon>
        <taxon>Bacillota</taxon>
        <taxon>Bacilli</taxon>
        <taxon>Bacillales</taxon>
        <taxon>Listeriaceae</taxon>
        <taxon>Brochothrix</taxon>
    </lineage>
</organism>
<accession>W7CPU3</accession>
<comment type="caution">
    <text evidence="1">The sequence shown here is derived from an EMBL/GenBank/DDBJ whole genome shotgun (WGS) entry which is preliminary data.</text>
</comment>
<evidence type="ECO:0000313" key="2">
    <source>
        <dbReference type="Proteomes" id="UP000019243"/>
    </source>
</evidence>
<dbReference type="Proteomes" id="UP000019243">
    <property type="component" value="Unassembled WGS sequence"/>
</dbReference>
<proteinExistence type="predicted"/>
<dbReference type="AlphaFoldDB" id="W7CPU3"/>
<reference evidence="1 2" key="1">
    <citation type="submission" date="2012-12" db="EMBL/GenBank/DDBJ databases">
        <title>Novel taxa of Listeriaceae from agricultural environments in the United States.</title>
        <authorList>
            <person name="den Bakker H.C."/>
            <person name="Allred A."/>
            <person name="Warchocki S."/>
            <person name="Wright E.M."/>
            <person name="Burrell A."/>
            <person name="Nightingale K.K."/>
            <person name="Kephart D."/>
            <person name="Wiedmann M."/>
        </authorList>
    </citation>
    <scope>NUCLEOTIDE SEQUENCE [LARGE SCALE GENOMIC DNA]</scope>
    <source>
        <strain evidence="1 2">FSL F6-1037</strain>
    </source>
</reference>
<gene>
    <name evidence="1" type="ORF">BCAMP_08015</name>
</gene>
<keyword evidence="2" id="KW-1185">Reference proteome</keyword>
<sequence>MIQLMSDKKVVFLNARGGIDSVALSAAKSLTAALGWTVAVKLLSKGIMHNHKKRRRLGLKG</sequence>
<protein>
    <submittedName>
        <fullName evidence="1">Uncharacterized protein</fullName>
    </submittedName>
</protein>
<name>W7CPU3_9LIST</name>